<evidence type="ECO:0000313" key="10">
    <source>
        <dbReference type="RefSeq" id="XP_041426499.1"/>
    </source>
</evidence>
<dbReference type="Pfam" id="PF05485">
    <property type="entry name" value="THAP"/>
    <property type="match status" value="1"/>
</dbReference>
<evidence type="ECO:0000313" key="13">
    <source>
        <dbReference type="RefSeq" id="XP_041426526.1"/>
    </source>
</evidence>
<evidence type="ECO:0000256" key="5">
    <source>
        <dbReference type="PROSITE-ProRule" id="PRU00309"/>
    </source>
</evidence>
<sequence length="456" mass="51075">MPKCFVQSCPHYTGRNGKPDNVILHTFPRCKKQVQVWLSRTGERYENMAEFVTYITQRCSNFRMCSEHFTDDCYITVEGKRRLKENSAPTIFKTTFRQNARVSKKRQLYVTSTSLFAPTPASPSPAAPTPAPPTPAPPTRKDASTQTEGVPMLSAEVQFPEDVICEQKDSIGKDHSYSNPLSDLPFKSAPRKDLMTSTDVEQNEPIGKLKDNNNGGVADLCNVQYKIYMDIAQEQEPSCPSMKDNERHMLESDISEESPTVTDSQDLLRIPSGKLQNCSGTVNAGGYFPIMPPNNEADCPANPGPNVIDPSRCDKTVTFSQCVCGKCPAMPTQVQSLCCREVPPIHNKMSDTVCCITSLPDFYWTCLDKGHIHHCYQMANKTLKKSPPLPIYQRGLRIIAYRIFTVWIYGYLGASNRRPIPPCVVEAIRNAFPDPDGYYAGSRYLQDFFAEDMAVD</sequence>
<dbReference type="RefSeq" id="XP_041426498.1">
    <property type="nucleotide sequence ID" value="XM_041570564.1"/>
</dbReference>
<name>A0A8J1LAE1_XENLA</name>
<keyword evidence="3" id="KW-0862">Zinc</keyword>
<dbReference type="RefSeq" id="XP_041426526.1">
    <property type="nucleotide sequence ID" value="XM_041570592.1"/>
</dbReference>
<evidence type="ECO:0000313" key="8">
    <source>
        <dbReference type="Proteomes" id="UP000186698"/>
    </source>
</evidence>
<dbReference type="InterPro" id="IPR046815">
    <property type="entry name" value="P2RX7_C"/>
</dbReference>
<dbReference type="PANTHER" id="PTHR36981">
    <property type="entry name" value="ZGC:195170"/>
    <property type="match status" value="1"/>
</dbReference>
<dbReference type="KEGG" id="xla:108719030"/>
<protein>
    <submittedName>
        <fullName evidence="9 10">Uncharacterized protein LOC108719030</fullName>
    </submittedName>
</protein>
<evidence type="ECO:0000313" key="12">
    <source>
        <dbReference type="RefSeq" id="XP_041426519.1"/>
    </source>
</evidence>
<dbReference type="GO" id="GO:0008270">
    <property type="term" value="F:zinc ion binding"/>
    <property type="evidence" value="ECO:0007669"/>
    <property type="project" value="UniProtKB-KW"/>
</dbReference>
<dbReference type="SMART" id="SM00980">
    <property type="entry name" value="THAP"/>
    <property type="match status" value="1"/>
</dbReference>
<evidence type="ECO:0000313" key="9">
    <source>
        <dbReference type="RefSeq" id="XP_041426498.1"/>
    </source>
</evidence>
<evidence type="ECO:0000313" key="14">
    <source>
        <dbReference type="RefSeq" id="XP_041426527.1"/>
    </source>
</evidence>
<dbReference type="Pfam" id="PF20478">
    <property type="entry name" value="P2RX7_C"/>
    <property type="match status" value="1"/>
</dbReference>
<evidence type="ECO:0000256" key="2">
    <source>
        <dbReference type="ARBA" id="ARBA00022771"/>
    </source>
</evidence>
<evidence type="ECO:0000256" key="4">
    <source>
        <dbReference type="ARBA" id="ARBA00023125"/>
    </source>
</evidence>
<gene>
    <name evidence="9 10 11 12 13 14 15" type="primary">LOC108719030</name>
</gene>
<feature type="region of interest" description="Disordered" evidence="6">
    <location>
        <begin position="171"/>
        <end position="190"/>
    </location>
</feature>
<keyword evidence="4 5" id="KW-0238">DNA-binding</keyword>
<dbReference type="PROSITE" id="PS50950">
    <property type="entry name" value="ZF_THAP"/>
    <property type="match status" value="1"/>
</dbReference>
<dbReference type="RefSeq" id="XP_041426527.1">
    <property type="nucleotide sequence ID" value="XM_041570593.1"/>
</dbReference>
<dbReference type="Proteomes" id="UP000186698">
    <property type="component" value="Chromosome 1L"/>
</dbReference>
<dbReference type="SUPFAM" id="SSF57716">
    <property type="entry name" value="Glucocorticoid receptor-like (DNA-binding domain)"/>
    <property type="match status" value="1"/>
</dbReference>
<evidence type="ECO:0000313" key="15">
    <source>
        <dbReference type="RefSeq" id="XP_041426531.1"/>
    </source>
</evidence>
<dbReference type="PANTHER" id="PTHR36981:SF4">
    <property type="match status" value="1"/>
</dbReference>
<dbReference type="GO" id="GO:0003677">
    <property type="term" value="F:DNA binding"/>
    <property type="evidence" value="ECO:0007669"/>
    <property type="project" value="UniProtKB-UniRule"/>
</dbReference>
<dbReference type="RefSeq" id="XP_041426508.1">
    <property type="nucleotide sequence ID" value="XM_041570574.1"/>
</dbReference>
<dbReference type="RefSeq" id="XP_041426499.1">
    <property type="nucleotide sequence ID" value="XM_041570565.1"/>
</dbReference>
<accession>A0A8J1LAE1</accession>
<dbReference type="GeneID" id="108719030"/>
<dbReference type="RefSeq" id="XP_041426519.1">
    <property type="nucleotide sequence ID" value="XM_041570585.1"/>
</dbReference>
<evidence type="ECO:0000256" key="3">
    <source>
        <dbReference type="ARBA" id="ARBA00022833"/>
    </source>
</evidence>
<dbReference type="InterPro" id="IPR006612">
    <property type="entry name" value="THAP_Znf"/>
</dbReference>
<dbReference type="RefSeq" id="XP_041426531.1">
    <property type="nucleotide sequence ID" value="XM_041570597.1"/>
</dbReference>
<evidence type="ECO:0000313" key="11">
    <source>
        <dbReference type="RefSeq" id="XP_041426508.1"/>
    </source>
</evidence>
<dbReference type="AlphaFoldDB" id="A0A8J1LAE1"/>
<proteinExistence type="predicted"/>
<feature type="region of interest" description="Disordered" evidence="6">
    <location>
        <begin position="115"/>
        <end position="147"/>
    </location>
</feature>
<organism evidence="8 9">
    <name type="scientific">Xenopus laevis</name>
    <name type="common">African clawed frog</name>
    <dbReference type="NCBI Taxonomy" id="8355"/>
    <lineage>
        <taxon>Eukaryota</taxon>
        <taxon>Metazoa</taxon>
        <taxon>Chordata</taxon>
        <taxon>Craniata</taxon>
        <taxon>Vertebrata</taxon>
        <taxon>Euteleostomi</taxon>
        <taxon>Amphibia</taxon>
        <taxon>Batrachia</taxon>
        <taxon>Anura</taxon>
        <taxon>Pipoidea</taxon>
        <taxon>Pipidae</taxon>
        <taxon>Xenopodinae</taxon>
        <taxon>Xenopus</taxon>
        <taxon>Xenopus</taxon>
    </lineage>
</organism>
<evidence type="ECO:0000256" key="6">
    <source>
        <dbReference type="SAM" id="MobiDB-lite"/>
    </source>
</evidence>
<reference evidence="9 10" key="1">
    <citation type="submission" date="2025-04" db="UniProtKB">
        <authorList>
            <consortium name="RefSeq"/>
        </authorList>
    </citation>
    <scope>IDENTIFICATION</scope>
    <source>
        <strain evidence="9 10">J_2021</strain>
        <tissue evidence="9 10">Erythrocytes</tissue>
    </source>
</reference>
<feature type="compositionally biased region" description="Pro residues" evidence="6">
    <location>
        <begin position="120"/>
        <end position="138"/>
    </location>
</feature>
<evidence type="ECO:0000259" key="7">
    <source>
        <dbReference type="PROSITE" id="PS50950"/>
    </source>
</evidence>
<feature type="domain" description="THAP-type" evidence="7">
    <location>
        <begin position="1"/>
        <end position="92"/>
    </location>
</feature>
<dbReference type="OrthoDB" id="9907332at2759"/>
<keyword evidence="8" id="KW-1185">Reference proteome</keyword>
<keyword evidence="2 5" id="KW-0863">Zinc-finger</keyword>
<evidence type="ECO:0000256" key="1">
    <source>
        <dbReference type="ARBA" id="ARBA00022723"/>
    </source>
</evidence>
<keyword evidence="1" id="KW-0479">Metal-binding</keyword>